<dbReference type="RefSeq" id="WP_025017192.1">
    <property type="nucleotide sequence ID" value="NZ_BAABQR010000002.1"/>
</dbReference>
<dbReference type="InterPro" id="IPR020565">
    <property type="entry name" value="ImidazoleglycerP_deHydtase_CS"/>
</dbReference>
<dbReference type="CDD" id="cd07914">
    <property type="entry name" value="IGPD"/>
    <property type="match status" value="1"/>
</dbReference>
<comment type="caution">
    <text evidence="8">The sequence shown here is derived from an EMBL/GenBank/DDBJ whole genome shotgun (WGS) entry which is preliminary data.</text>
</comment>
<dbReference type="HAMAP" id="MF_00076">
    <property type="entry name" value="HisB"/>
    <property type="match status" value="1"/>
</dbReference>
<evidence type="ECO:0000256" key="6">
    <source>
        <dbReference type="HAMAP-Rule" id="MF_00076"/>
    </source>
</evidence>
<evidence type="ECO:0000256" key="7">
    <source>
        <dbReference type="RuleBase" id="RU000599"/>
    </source>
</evidence>
<comment type="pathway">
    <text evidence="1 6 7">Amino-acid biosynthesis; L-histidine biosynthesis; L-histidine from 5-phospho-alpha-D-ribose 1-diphosphate: step 6/9.</text>
</comment>
<evidence type="ECO:0000256" key="2">
    <source>
        <dbReference type="ARBA" id="ARBA00016664"/>
    </source>
</evidence>
<gene>
    <name evidence="6" type="primary">hisB</name>
    <name evidence="8" type="ORF">JCM5805K_1578</name>
</gene>
<keyword evidence="3 6" id="KW-0028">Amino-acid biosynthesis</keyword>
<proteinExistence type="inferred from homology"/>
<dbReference type="AlphaFoldDB" id="A0A0B8QU35"/>
<dbReference type="NCBIfam" id="NF002111">
    <property type="entry name" value="PRK00951.2-1"/>
    <property type="match status" value="1"/>
</dbReference>
<evidence type="ECO:0000256" key="4">
    <source>
        <dbReference type="ARBA" id="ARBA00023102"/>
    </source>
</evidence>
<keyword evidence="4 6" id="KW-0368">Histidine biosynthesis</keyword>
<dbReference type="EMBL" id="BBSI01000023">
    <property type="protein sequence ID" value="GAM80467.1"/>
    <property type="molecule type" value="Genomic_DNA"/>
</dbReference>
<dbReference type="InterPro" id="IPR020568">
    <property type="entry name" value="Ribosomal_Su5_D2-typ_SF"/>
</dbReference>
<dbReference type="Pfam" id="PF00475">
    <property type="entry name" value="IGPD"/>
    <property type="match status" value="1"/>
</dbReference>
<dbReference type="InterPro" id="IPR038494">
    <property type="entry name" value="IGPD_sf"/>
</dbReference>
<comment type="catalytic activity">
    <reaction evidence="6 7">
        <text>D-erythro-1-(imidazol-4-yl)glycerol 3-phosphate = 3-(imidazol-4-yl)-2-oxopropyl phosphate + H2O</text>
        <dbReference type="Rhea" id="RHEA:11040"/>
        <dbReference type="ChEBI" id="CHEBI:15377"/>
        <dbReference type="ChEBI" id="CHEBI:57766"/>
        <dbReference type="ChEBI" id="CHEBI:58278"/>
        <dbReference type="EC" id="4.2.1.19"/>
    </reaction>
</comment>
<name>A0A0B8QU35_LACLL</name>
<comment type="similarity">
    <text evidence="6 7">Belongs to the imidazoleglycerol-phosphate dehydratase family.</text>
</comment>
<dbReference type="InterPro" id="IPR000807">
    <property type="entry name" value="ImidazoleglycerolP_deHydtase"/>
</dbReference>
<dbReference type="GO" id="GO:0005737">
    <property type="term" value="C:cytoplasm"/>
    <property type="evidence" value="ECO:0007669"/>
    <property type="project" value="UniProtKB-SubCell"/>
</dbReference>
<evidence type="ECO:0000313" key="8">
    <source>
        <dbReference type="EMBL" id="GAM80467.1"/>
    </source>
</evidence>
<dbReference type="PROSITE" id="PS00954">
    <property type="entry name" value="IGP_DEHYDRATASE_1"/>
    <property type="match status" value="1"/>
</dbReference>
<evidence type="ECO:0000313" key="9">
    <source>
        <dbReference type="Proteomes" id="UP000031847"/>
    </source>
</evidence>
<dbReference type="PATRIC" id="fig|1360.96.peg.1575"/>
<organism evidence="8 9">
    <name type="scientific">Lactococcus lactis subsp. lactis</name>
    <name type="common">Streptococcus lactis</name>
    <dbReference type="NCBI Taxonomy" id="1360"/>
    <lineage>
        <taxon>Bacteria</taxon>
        <taxon>Bacillati</taxon>
        <taxon>Bacillota</taxon>
        <taxon>Bacilli</taxon>
        <taxon>Lactobacillales</taxon>
        <taxon>Streptococcaceae</taxon>
        <taxon>Lactococcus</taxon>
    </lineage>
</organism>
<dbReference type="PROSITE" id="PS00955">
    <property type="entry name" value="IGP_DEHYDRATASE_2"/>
    <property type="match status" value="1"/>
</dbReference>
<dbReference type="PANTHER" id="PTHR23133:SF2">
    <property type="entry name" value="IMIDAZOLEGLYCEROL-PHOSPHATE DEHYDRATASE"/>
    <property type="match status" value="1"/>
</dbReference>
<accession>A0A0B8QU35</accession>
<evidence type="ECO:0000256" key="1">
    <source>
        <dbReference type="ARBA" id="ARBA00005047"/>
    </source>
</evidence>
<evidence type="ECO:0000256" key="5">
    <source>
        <dbReference type="ARBA" id="ARBA00023239"/>
    </source>
</evidence>
<sequence length="200" mass="21959">MTRISHITRNTKETQIELSINLDGTGQADISTGIGFLDHMLILLTFHSDFDLKIIGHGDHETVGMDPHHLIEDVAIALGKCISEALGNKLGIRRYGSFTIPMDEALVTCDLDISGRPYLVFHADLSGNQKLGGYDTEMTEEFFRALAFNAGITLHLNEHYGQNTHHIIEGMFKSTARALKQAVSIDEAKVGEIPSSKGVL</sequence>
<protein>
    <recommendedName>
        <fullName evidence="2 6">Imidazoleglycerol-phosphate dehydratase</fullName>
        <shortName evidence="6">IGPD</shortName>
        <ecNumber evidence="6 7">4.2.1.19</ecNumber>
    </recommendedName>
</protein>
<dbReference type="Gene3D" id="3.30.230.40">
    <property type="entry name" value="Imidazole glycerol phosphate dehydratase, domain 1"/>
    <property type="match status" value="2"/>
</dbReference>
<dbReference type="GO" id="GO:0004424">
    <property type="term" value="F:imidazoleglycerol-phosphate dehydratase activity"/>
    <property type="evidence" value="ECO:0007669"/>
    <property type="project" value="UniProtKB-UniRule"/>
</dbReference>
<dbReference type="Proteomes" id="UP000031847">
    <property type="component" value="Unassembled WGS sequence"/>
</dbReference>
<dbReference type="GO" id="GO:0000105">
    <property type="term" value="P:L-histidine biosynthetic process"/>
    <property type="evidence" value="ECO:0007669"/>
    <property type="project" value="UniProtKB-UniRule"/>
</dbReference>
<keyword evidence="6" id="KW-0963">Cytoplasm</keyword>
<keyword evidence="5 6" id="KW-0456">Lyase</keyword>
<dbReference type="NCBIfam" id="NF002114">
    <property type="entry name" value="PRK00951.2-4"/>
    <property type="match status" value="1"/>
</dbReference>
<dbReference type="FunFam" id="3.30.230.40:FF:000001">
    <property type="entry name" value="Imidazoleglycerol-phosphate dehydratase HisB"/>
    <property type="match status" value="1"/>
</dbReference>
<evidence type="ECO:0000256" key="3">
    <source>
        <dbReference type="ARBA" id="ARBA00022605"/>
    </source>
</evidence>
<reference evidence="8 9" key="1">
    <citation type="submission" date="2015-01" db="EMBL/GenBank/DDBJ databases">
        <title>Lactococcus lactis subsp.lactis JCM 5805 whole genome shotgun sequence.</title>
        <authorList>
            <person name="Fujii T."/>
            <person name="Tomita Y."/>
            <person name="Ikushima S."/>
            <person name="Fujiwara D."/>
        </authorList>
    </citation>
    <scope>NUCLEOTIDE SEQUENCE [LARGE SCALE GENOMIC DNA]</scope>
    <source>
        <strain evidence="8 9">JCM 5805</strain>
    </source>
</reference>
<comment type="subcellular location">
    <subcellularLocation>
        <location evidence="6 7">Cytoplasm</location>
    </subcellularLocation>
</comment>
<dbReference type="UniPathway" id="UPA00031">
    <property type="reaction ID" value="UER00011"/>
</dbReference>
<dbReference type="FunFam" id="3.30.230.40:FF:000003">
    <property type="entry name" value="Imidazoleglycerol-phosphate dehydratase HisB"/>
    <property type="match status" value="1"/>
</dbReference>
<dbReference type="SUPFAM" id="SSF54211">
    <property type="entry name" value="Ribosomal protein S5 domain 2-like"/>
    <property type="match status" value="2"/>
</dbReference>
<dbReference type="EC" id="4.2.1.19" evidence="6 7"/>
<dbReference type="PANTHER" id="PTHR23133">
    <property type="entry name" value="IMIDAZOLEGLYCEROL-PHOSPHATE DEHYDRATASE HIS7"/>
    <property type="match status" value="1"/>
</dbReference>